<dbReference type="FunCoup" id="A0A4S2N537">
    <property type="interactions" value="846"/>
</dbReference>
<dbReference type="InterPro" id="IPR003121">
    <property type="entry name" value="SWIB_MDM2_domain"/>
</dbReference>
<dbReference type="AlphaFoldDB" id="A0A4S2N537"/>
<evidence type="ECO:0000259" key="2">
    <source>
        <dbReference type="PROSITE" id="PS51925"/>
    </source>
</evidence>
<name>A0A4S2N537_9PEZI</name>
<dbReference type="PANTHER" id="PTHR13844">
    <property type="entry name" value="SWI/SNF-RELATED MATRIX-ASSOCIATED ACTIN-DEPENDENT REGULATOR OF CHROMATIN SUBFAMILY D"/>
    <property type="match status" value="1"/>
</dbReference>
<keyword evidence="4" id="KW-1185">Reference proteome</keyword>
<dbReference type="OrthoDB" id="10263741at2759"/>
<proteinExistence type="predicted"/>
<gene>
    <name evidence="3" type="ORF">EX30DRAFT_303310</name>
</gene>
<dbReference type="Gene3D" id="1.10.245.10">
    <property type="entry name" value="SWIB/MDM2 domain"/>
    <property type="match status" value="1"/>
</dbReference>
<dbReference type="Pfam" id="PF02201">
    <property type="entry name" value="SWIB"/>
    <property type="match status" value="1"/>
</dbReference>
<organism evidence="3 4">
    <name type="scientific">Ascodesmis nigricans</name>
    <dbReference type="NCBI Taxonomy" id="341454"/>
    <lineage>
        <taxon>Eukaryota</taxon>
        <taxon>Fungi</taxon>
        <taxon>Dikarya</taxon>
        <taxon>Ascomycota</taxon>
        <taxon>Pezizomycotina</taxon>
        <taxon>Pezizomycetes</taxon>
        <taxon>Pezizales</taxon>
        <taxon>Ascodesmidaceae</taxon>
        <taxon>Ascodesmis</taxon>
    </lineage>
</organism>
<feature type="region of interest" description="Disordered" evidence="1">
    <location>
        <begin position="1"/>
        <end position="52"/>
    </location>
</feature>
<dbReference type="PROSITE" id="PS51925">
    <property type="entry name" value="SWIB_MDM2"/>
    <property type="match status" value="1"/>
</dbReference>
<reference evidence="3 4" key="1">
    <citation type="submission" date="2019-04" db="EMBL/GenBank/DDBJ databases">
        <title>Comparative genomics and transcriptomics to analyze fruiting body development in filamentous ascomycetes.</title>
        <authorList>
            <consortium name="DOE Joint Genome Institute"/>
            <person name="Lutkenhaus R."/>
            <person name="Traeger S."/>
            <person name="Breuer J."/>
            <person name="Kuo A."/>
            <person name="Lipzen A."/>
            <person name="Pangilinan J."/>
            <person name="Dilworth D."/>
            <person name="Sandor L."/>
            <person name="Poggeler S."/>
            <person name="Barry K."/>
            <person name="Grigoriev I.V."/>
            <person name="Nowrousian M."/>
        </authorList>
    </citation>
    <scope>NUCLEOTIDE SEQUENCE [LARGE SCALE GENOMIC DNA]</scope>
    <source>
        <strain evidence="3 4">CBS 389.68</strain>
    </source>
</reference>
<accession>A0A4S2N537</accession>
<dbReference type="InterPro" id="IPR019835">
    <property type="entry name" value="SWIB_domain"/>
</dbReference>
<evidence type="ECO:0000313" key="3">
    <source>
        <dbReference type="EMBL" id="TGZ84236.1"/>
    </source>
</evidence>
<dbReference type="InterPro" id="IPR036885">
    <property type="entry name" value="SWIB_MDM2_dom_sf"/>
</dbReference>
<dbReference type="EMBL" id="ML220113">
    <property type="protein sequence ID" value="TGZ84236.1"/>
    <property type="molecule type" value="Genomic_DNA"/>
</dbReference>
<feature type="compositionally biased region" description="Basic and acidic residues" evidence="1">
    <location>
        <begin position="38"/>
        <end position="52"/>
    </location>
</feature>
<dbReference type="SMART" id="SM00151">
    <property type="entry name" value="SWIB"/>
    <property type="match status" value="1"/>
</dbReference>
<dbReference type="CDD" id="cd10568">
    <property type="entry name" value="SWIB_like"/>
    <property type="match status" value="1"/>
</dbReference>
<dbReference type="InParanoid" id="A0A4S2N537"/>
<feature type="compositionally biased region" description="Polar residues" evidence="1">
    <location>
        <begin position="20"/>
        <end position="36"/>
    </location>
</feature>
<sequence>MPPQPAARRGPGPMVPPPQQQFSNAQMQQHQAQTLAMQERELAKRRARKPTDKDISPAIEALIPAAASYRELRELEKRYDAAIMRKRLDIQDAINRNVKNTRTLRIFVSNTAKDQPWQQSSKPLPENAFDFDTGLTPTVRVKIEGRLVDDEEADMIEANPDHDLNMDGEESIKKKTEAGQAGKKKFSHFFKSIIVELDRGTEHPDGNVIEWRKPSPNTQPATAALGLEGPKEFDGFEFERKSDENINCTIKLIRDESPDRFKLSAPLAYLLDTQEDTRAGIVMKLWEYVRSNGLQDREDRRKIHCDNAMRHVFHAETLWFPQIPEKTLSNILPLDPITIPYTIRTDVPSHFSSTVTDVTVYIDDPIRAQMQSILNSPRYHNDLREIQKLDDHIATLILALNHSKAKHDFWEAFAKEPAGFIGRWVSSQKRDLDTLCGEGASEGVEEEEKRKAMWRDRMTESVYMLLARQGPGR</sequence>
<evidence type="ECO:0000256" key="1">
    <source>
        <dbReference type="SAM" id="MobiDB-lite"/>
    </source>
</evidence>
<dbReference type="SUPFAM" id="SSF47592">
    <property type="entry name" value="SWIB/MDM2 domain"/>
    <property type="match status" value="1"/>
</dbReference>
<dbReference type="STRING" id="341454.A0A4S2N537"/>
<feature type="compositionally biased region" description="Low complexity" evidence="1">
    <location>
        <begin position="1"/>
        <end position="12"/>
    </location>
</feature>
<dbReference type="Proteomes" id="UP000298138">
    <property type="component" value="Unassembled WGS sequence"/>
</dbReference>
<feature type="domain" description="DM2" evidence="2">
    <location>
        <begin position="256"/>
        <end position="333"/>
    </location>
</feature>
<protein>
    <recommendedName>
        <fullName evidence="2">DM2 domain-containing protein</fullName>
    </recommendedName>
</protein>
<evidence type="ECO:0000313" key="4">
    <source>
        <dbReference type="Proteomes" id="UP000298138"/>
    </source>
</evidence>